<keyword evidence="1 2" id="KW-0732">Signal</keyword>
<gene>
    <name evidence="4" type="ORF">PQJ61_12385</name>
</gene>
<evidence type="ECO:0000259" key="3">
    <source>
        <dbReference type="SMART" id="SM00062"/>
    </source>
</evidence>
<sequence length="288" mass="31088">MTRRILLILLALGLFALPLFAGGQQEAAEPTVTEDSASLEKTTMDPRLYTPGKLTVATGEPAYPPWIMDDDPAAGVGFENGMVYALAEKLGFAKEDVVWVRQTFDQGIAPGAKPYDFNIQQYTVFEERKEFVDFSMVYYQPEKAVVALPGSGAESAKSFADLRELKWGATIGTGDLTYIEDMIGVEDVAVFNDQIGTIQALLGGQIDATCIELPTALFITAVQVPEATVAAILPSDPNDMGHGLIFEKGNPIVEWINEGLEAIIADGVVADLAKEYLYGGDDVPEISK</sequence>
<dbReference type="SUPFAM" id="SSF53850">
    <property type="entry name" value="Periplasmic binding protein-like II"/>
    <property type="match status" value="1"/>
</dbReference>
<accession>A0AAJ1MPC4</accession>
<proteinExistence type="predicted"/>
<dbReference type="Gene3D" id="3.40.190.10">
    <property type="entry name" value="Periplasmic binding protein-like II"/>
    <property type="match status" value="2"/>
</dbReference>
<evidence type="ECO:0000313" key="5">
    <source>
        <dbReference type="Proteomes" id="UP001221217"/>
    </source>
</evidence>
<name>A0AAJ1MPC4_9SPIO</name>
<dbReference type="Proteomes" id="UP001221217">
    <property type="component" value="Unassembled WGS sequence"/>
</dbReference>
<comment type="caution">
    <text evidence="4">The sequence shown here is derived from an EMBL/GenBank/DDBJ whole genome shotgun (WGS) entry which is preliminary data.</text>
</comment>
<dbReference type="InterPro" id="IPR001638">
    <property type="entry name" value="Solute-binding_3/MltF_N"/>
</dbReference>
<dbReference type="AlphaFoldDB" id="A0AAJ1MPC4"/>
<evidence type="ECO:0000313" key="4">
    <source>
        <dbReference type="EMBL" id="MDC7227554.1"/>
    </source>
</evidence>
<dbReference type="EMBL" id="JAQQAL010000028">
    <property type="protein sequence ID" value="MDC7227554.1"/>
    <property type="molecule type" value="Genomic_DNA"/>
</dbReference>
<evidence type="ECO:0000256" key="2">
    <source>
        <dbReference type="SAM" id="SignalP"/>
    </source>
</evidence>
<dbReference type="PANTHER" id="PTHR35936:SF19">
    <property type="entry name" value="AMINO-ACID-BINDING PROTEIN YXEM-RELATED"/>
    <property type="match status" value="1"/>
</dbReference>
<feature type="signal peptide" evidence="2">
    <location>
        <begin position="1"/>
        <end position="21"/>
    </location>
</feature>
<organism evidence="4 5">
    <name type="scientific">Candidatus Thalassospirochaeta sargassi</name>
    <dbReference type="NCBI Taxonomy" id="3119039"/>
    <lineage>
        <taxon>Bacteria</taxon>
        <taxon>Pseudomonadati</taxon>
        <taxon>Spirochaetota</taxon>
        <taxon>Spirochaetia</taxon>
        <taxon>Spirochaetales</taxon>
        <taxon>Spirochaetaceae</taxon>
        <taxon>Candidatus Thalassospirochaeta</taxon>
    </lineage>
</organism>
<dbReference type="Pfam" id="PF00497">
    <property type="entry name" value="SBP_bac_3"/>
    <property type="match status" value="1"/>
</dbReference>
<reference evidence="4 5" key="1">
    <citation type="submission" date="2022-12" db="EMBL/GenBank/DDBJ databases">
        <title>Metagenome assembled genome from gulf of manar.</title>
        <authorList>
            <person name="Kohli P."/>
            <person name="Pk S."/>
            <person name="Venkata Ramana C."/>
            <person name="Sasikala C."/>
        </authorList>
    </citation>
    <scope>NUCLEOTIDE SEQUENCE [LARGE SCALE GENOMIC DNA]</scope>
    <source>
        <strain evidence="4">JB008</strain>
    </source>
</reference>
<feature type="domain" description="Solute-binding protein family 3/N-terminal" evidence="3">
    <location>
        <begin position="53"/>
        <end position="280"/>
    </location>
</feature>
<feature type="chain" id="PRO_5042604682" evidence="2">
    <location>
        <begin position="22"/>
        <end position="288"/>
    </location>
</feature>
<dbReference type="SMART" id="SM00062">
    <property type="entry name" value="PBPb"/>
    <property type="match status" value="1"/>
</dbReference>
<evidence type="ECO:0000256" key="1">
    <source>
        <dbReference type="ARBA" id="ARBA00022729"/>
    </source>
</evidence>
<protein>
    <submittedName>
        <fullName evidence="4">Transporter substrate-binding domain-containing protein</fullName>
    </submittedName>
</protein>
<dbReference type="PANTHER" id="PTHR35936">
    <property type="entry name" value="MEMBRANE-BOUND LYTIC MUREIN TRANSGLYCOSYLASE F"/>
    <property type="match status" value="1"/>
</dbReference>